<dbReference type="Gene3D" id="1.10.10.60">
    <property type="entry name" value="Homeodomain-like"/>
    <property type="match status" value="1"/>
</dbReference>
<evidence type="ECO:0000256" key="2">
    <source>
        <dbReference type="ARBA" id="ARBA00023163"/>
    </source>
</evidence>
<dbReference type="GO" id="GO:0003700">
    <property type="term" value="F:DNA-binding transcription factor activity"/>
    <property type="evidence" value="ECO:0007669"/>
    <property type="project" value="InterPro"/>
</dbReference>
<dbReference type="EMBL" id="JAAGOA010000020">
    <property type="protein sequence ID" value="NEE03249.1"/>
    <property type="molecule type" value="Genomic_DNA"/>
</dbReference>
<accession>A0A6L9SDX9</accession>
<dbReference type="InterPro" id="IPR029062">
    <property type="entry name" value="Class_I_gatase-like"/>
</dbReference>
<evidence type="ECO:0000256" key="1">
    <source>
        <dbReference type="ARBA" id="ARBA00023015"/>
    </source>
</evidence>
<proteinExistence type="predicted"/>
<dbReference type="PROSITE" id="PS01124">
    <property type="entry name" value="HTH_ARAC_FAMILY_2"/>
    <property type="match status" value="1"/>
</dbReference>
<comment type="caution">
    <text evidence="4">The sequence shown here is derived from an EMBL/GenBank/DDBJ whole genome shotgun (WGS) entry which is preliminary data.</text>
</comment>
<dbReference type="PANTHER" id="PTHR43130">
    <property type="entry name" value="ARAC-FAMILY TRANSCRIPTIONAL REGULATOR"/>
    <property type="match status" value="1"/>
</dbReference>
<dbReference type="AlphaFoldDB" id="A0A6L9SDX9"/>
<dbReference type="InterPro" id="IPR002818">
    <property type="entry name" value="DJ-1/PfpI"/>
</dbReference>
<organism evidence="4 5">
    <name type="scientific">Phytoactinopolyspora halotolerans</name>
    <dbReference type="NCBI Taxonomy" id="1981512"/>
    <lineage>
        <taxon>Bacteria</taxon>
        <taxon>Bacillati</taxon>
        <taxon>Actinomycetota</taxon>
        <taxon>Actinomycetes</taxon>
        <taxon>Jiangellales</taxon>
        <taxon>Jiangellaceae</taxon>
        <taxon>Phytoactinopolyspora</taxon>
    </lineage>
</organism>
<dbReference type="Proteomes" id="UP000475214">
    <property type="component" value="Unassembled WGS sequence"/>
</dbReference>
<name>A0A6L9SDX9_9ACTN</name>
<protein>
    <submittedName>
        <fullName evidence="4">GlxA family transcriptional regulator</fullName>
    </submittedName>
</protein>
<sequence length="324" mass="35128">MEARQILVVAYEHTELVDVACVTTCFDMANRLGAAPPYRVRLVSPGGGSVRCDSGLELQAQGSLEETFEDVDTIIVSGGLGHEAAAQNPQVLHHVRRLAGQARRTASVCTGATVLAATGLLDGRTVTTHWWYARRLARLFPKVNVDAGPVYIRDGDLATSGGVTASLDLTLAFIEEDHGAELARHVALGVVTYLQRPGNQAQMSLFTTAPRPDHVLVRSVLDHVVANITDDLSTSSLAARAGVSVRHLTRLFREHLGEPPAKAVQRIRLEMVARLLTSTELSMSQVAKRAGFSSAETMRQAYVNRFGITPSQFRSTQSVRHTDQ</sequence>
<dbReference type="SUPFAM" id="SSF46689">
    <property type="entry name" value="Homeodomain-like"/>
    <property type="match status" value="2"/>
</dbReference>
<dbReference type="Pfam" id="PF12833">
    <property type="entry name" value="HTH_18"/>
    <property type="match status" value="1"/>
</dbReference>
<dbReference type="SUPFAM" id="SSF52317">
    <property type="entry name" value="Class I glutamine amidotransferase-like"/>
    <property type="match status" value="1"/>
</dbReference>
<dbReference type="RefSeq" id="WP_163742734.1">
    <property type="nucleotide sequence ID" value="NZ_JAAGOA010000020.1"/>
</dbReference>
<evidence type="ECO:0000313" key="4">
    <source>
        <dbReference type="EMBL" id="NEE03249.1"/>
    </source>
</evidence>
<dbReference type="CDD" id="cd03137">
    <property type="entry name" value="GATase1_AraC_1"/>
    <property type="match status" value="1"/>
</dbReference>
<dbReference type="GO" id="GO:0043565">
    <property type="term" value="F:sequence-specific DNA binding"/>
    <property type="evidence" value="ECO:0007669"/>
    <property type="project" value="InterPro"/>
</dbReference>
<keyword evidence="1" id="KW-0805">Transcription regulation</keyword>
<dbReference type="Pfam" id="PF01965">
    <property type="entry name" value="DJ-1_PfpI"/>
    <property type="match status" value="1"/>
</dbReference>
<evidence type="ECO:0000259" key="3">
    <source>
        <dbReference type="PROSITE" id="PS01124"/>
    </source>
</evidence>
<keyword evidence="2" id="KW-0804">Transcription</keyword>
<feature type="domain" description="HTH araC/xylS-type" evidence="3">
    <location>
        <begin position="218"/>
        <end position="316"/>
    </location>
</feature>
<keyword evidence="5" id="KW-1185">Reference proteome</keyword>
<dbReference type="InterPro" id="IPR018060">
    <property type="entry name" value="HTH_AraC"/>
</dbReference>
<gene>
    <name evidence="4" type="ORF">G1H10_24075</name>
</gene>
<dbReference type="Gene3D" id="3.40.50.880">
    <property type="match status" value="1"/>
</dbReference>
<dbReference type="SMART" id="SM00342">
    <property type="entry name" value="HTH_ARAC"/>
    <property type="match status" value="1"/>
</dbReference>
<reference evidence="4 5" key="1">
    <citation type="submission" date="2020-02" db="EMBL/GenBank/DDBJ databases">
        <authorList>
            <person name="Li X.-J."/>
            <person name="Han X.-M."/>
        </authorList>
    </citation>
    <scope>NUCLEOTIDE SEQUENCE [LARGE SCALE GENOMIC DNA]</scope>
    <source>
        <strain evidence="4 5">CCTCC AB 2017055</strain>
    </source>
</reference>
<dbReference type="InterPro" id="IPR009057">
    <property type="entry name" value="Homeodomain-like_sf"/>
</dbReference>
<dbReference type="PANTHER" id="PTHR43130:SF3">
    <property type="entry name" value="HTH-TYPE TRANSCRIPTIONAL REGULATOR RV1931C"/>
    <property type="match status" value="1"/>
</dbReference>
<evidence type="ECO:0000313" key="5">
    <source>
        <dbReference type="Proteomes" id="UP000475214"/>
    </source>
</evidence>
<dbReference type="InterPro" id="IPR052158">
    <property type="entry name" value="INH-QAR"/>
</dbReference>